<protein>
    <submittedName>
        <fullName evidence="1">Uncharacterized protein</fullName>
    </submittedName>
</protein>
<dbReference type="EMBL" id="UINC01142425">
    <property type="protein sequence ID" value="SVD30748.1"/>
    <property type="molecule type" value="Genomic_DNA"/>
</dbReference>
<dbReference type="Gene3D" id="3.30.43.10">
    <property type="entry name" value="Uridine Diphospho-n-acetylenolpyruvylglucosamine Reductase, domain 2"/>
    <property type="match status" value="1"/>
</dbReference>
<proteinExistence type="predicted"/>
<gene>
    <name evidence="1" type="ORF">METZ01_LOCUS383602</name>
</gene>
<evidence type="ECO:0000313" key="1">
    <source>
        <dbReference type="EMBL" id="SVD30748.1"/>
    </source>
</evidence>
<sequence>MTWSSEALHESQRPGTRIGRVLRPSTWAEAIELYDSLPEALPTAGATDLLLDLARKSATLEAGAVTLIDPWG</sequence>
<accession>A0A382UAM6</accession>
<reference evidence="1" key="1">
    <citation type="submission" date="2018-05" db="EMBL/GenBank/DDBJ databases">
        <authorList>
            <person name="Lanie J.A."/>
            <person name="Ng W.-L."/>
            <person name="Kazmierczak K.M."/>
            <person name="Andrzejewski T.M."/>
            <person name="Davidsen T.M."/>
            <person name="Wayne K.J."/>
            <person name="Tettelin H."/>
            <person name="Glass J.I."/>
            <person name="Rusch D."/>
            <person name="Podicherti R."/>
            <person name="Tsui H.-C.T."/>
            <person name="Winkler M.E."/>
        </authorList>
    </citation>
    <scope>NUCLEOTIDE SEQUENCE</scope>
</reference>
<dbReference type="AlphaFoldDB" id="A0A382UAM6"/>
<dbReference type="InterPro" id="IPR016167">
    <property type="entry name" value="FAD-bd_PCMH_sub1"/>
</dbReference>
<name>A0A382UAM6_9ZZZZ</name>
<organism evidence="1">
    <name type="scientific">marine metagenome</name>
    <dbReference type="NCBI Taxonomy" id="408172"/>
    <lineage>
        <taxon>unclassified sequences</taxon>
        <taxon>metagenomes</taxon>
        <taxon>ecological metagenomes</taxon>
    </lineage>
</organism>
<feature type="non-terminal residue" evidence="1">
    <location>
        <position position="72"/>
    </location>
</feature>